<dbReference type="PANTHER" id="PTHR16523:SF6">
    <property type="entry name" value="PEST PROTEOLYTIC SIGNAL-CONTAINING NUCLEAR PROTEIN"/>
    <property type="match status" value="1"/>
</dbReference>
<evidence type="ECO:0000256" key="7">
    <source>
        <dbReference type="ARBA" id="ARBA00022990"/>
    </source>
</evidence>
<evidence type="ECO:0000256" key="9">
    <source>
        <dbReference type="ARBA" id="ARBA00023306"/>
    </source>
</evidence>
<keyword evidence="7" id="KW-0007">Acetylation</keyword>
<keyword evidence="11" id="KW-1185">Reference proteome</keyword>
<evidence type="ECO:0000313" key="11">
    <source>
        <dbReference type="Proteomes" id="UP000653454"/>
    </source>
</evidence>
<dbReference type="GO" id="GO:0005634">
    <property type="term" value="C:nucleus"/>
    <property type="evidence" value="ECO:0007669"/>
    <property type="project" value="UniProtKB-SubCell"/>
</dbReference>
<name>A0A8S4G3E1_PLUXY</name>
<keyword evidence="5" id="KW-0597">Phosphoprotein</keyword>
<keyword evidence="8" id="KW-0539">Nucleus</keyword>
<comment type="function">
    <text evidence="1">May be involved in cell cycle regulation.</text>
</comment>
<evidence type="ECO:0000256" key="3">
    <source>
        <dbReference type="ARBA" id="ARBA00011097"/>
    </source>
</evidence>
<evidence type="ECO:0000256" key="4">
    <source>
        <dbReference type="ARBA" id="ARBA00022059"/>
    </source>
</evidence>
<keyword evidence="9" id="KW-0131">Cell cycle</keyword>
<dbReference type="InterPro" id="IPR029169">
    <property type="entry name" value="PCNP"/>
</dbReference>
<comment type="caution">
    <text evidence="10">The sequence shown here is derived from an EMBL/GenBank/DDBJ whole genome shotgun (WGS) entry which is preliminary data.</text>
</comment>
<sequence length="213" mass="24238">MSGRFYHSDDKGSSRSTRDDSRSRPYERERREGSRKHTRSRSRSPRGRPERSRSPRPRSPDARSRRPEPDRRRDLSDDHRRRRSSSPEEEIPAPPPPPRITKVSIDFSKPKVAPIKMSLGGASKSTVAPKPTVASVFNSEDDDEPEEMPAEARMRMRNIGRETPTSAGPNSFGKTKQGFCDAKKVFEKNLKEALDTAQRPAVPKFPQTIYKLK</sequence>
<evidence type="ECO:0000256" key="2">
    <source>
        <dbReference type="ARBA" id="ARBA00004123"/>
    </source>
</evidence>
<organism evidence="10 11">
    <name type="scientific">Plutella xylostella</name>
    <name type="common">Diamondback moth</name>
    <name type="synonym">Plutella maculipennis</name>
    <dbReference type="NCBI Taxonomy" id="51655"/>
    <lineage>
        <taxon>Eukaryota</taxon>
        <taxon>Metazoa</taxon>
        <taxon>Ecdysozoa</taxon>
        <taxon>Arthropoda</taxon>
        <taxon>Hexapoda</taxon>
        <taxon>Insecta</taxon>
        <taxon>Pterygota</taxon>
        <taxon>Neoptera</taxon>
        <taxon>Endopterygota</taxon>
        <taxon>Lepidoptera</taxon>
        <taxon>Glossata</taxon>
        <taxon>Ditrysia</taxon>
        <taxon>Yponomeutoidea</taxon>
        <taxon>Plutellidae</taxon>
        <taxon>Plutella</taxon>
    </lineage>
</organism>
<dbReference type="GO" id="GO:0043161">
    <property type="term" value="P:proteasome-mediated ubiquitin-dependent protein catabolic process"/>
    <property type="evidence" value="ECO:0007669"/>
    <property type="project" value="TreeGrafter"/>
</dbReference>
<proteinExistence type="predicted"/>
<dbReference type="AlphaFoldDB" id="A0A8S4G3E1"/>
<evidence type="ECO:0000256" key="1">
    <source>
        <dbReference type="ARBA" id="ARBA00002646"/>
    </source>
</evidence>
<evidence type="ECO:0000256" key="8">
    <source>
        <dbReference type="ARBA" id="ARBA00023242"/>
    </source>
</evidence>
<reference evidence="10" key="1">
    <citation type="submission" date="2020-11" db="EMBL/GenBank/DDBJ databases">
        <authorList>
            <person name="Whiteford S."/>
        </authorList>
    </citation>
    <scope>NUCLEOTIDE SEQUENCE</scope>
</reference>
<dbReference type="PANTHER" id="PTHR16523">
    <property type="entry name" value="PEST PROTEOLYTIC SIGNAL-CONTAINING NUCLEAR PROTEIN"/>
    <property type="match status" value="1"/>
</dbReference>
<evidence type="ECO:0000256" key="6">
    <source>
        <dbReference type="ARBA" id="ARBA00022843"/>
    </source>
</evidence>
<evidence type="ECO:0000256" key="5">
    <source>
        <dbReference type="ARBA" id="ARBA00022553"/>
    </source>
</evidence>
<comment type="subcellular location">
    <subcellularLocation>
        <location evidence="2">Nucleus</location>
    </subcellularLocation>
</comment>
<dbReference type="Proteomes" id="UP000653454">
    <property type="component" value="Unassembled WGS sequence"/>
</dbReference>
<protein>
    <recommendedName>
        <fullName evidence="4">PEST proteolytic signal-containing nuclear protein</fullName>
    </recommendedName>
</protein>
<comment type="subunit">
    <text evidence="3">Interacts with UHRF2/NIRF.</text>
</comment>
<dbReference type="Pfam" id="PF15473">
    <property type="entry name" value="PCNP"/>
    <property type="match status" value="1"/>
</dbReference>
<dbReference type="GO" id="GO:0016567">
    <property type="term" value="P:protein ubiquitination"/>
    <property type="evidence" value="ECO:0007669"/>
    <property type="project" value="InterPro"/>
</dbReference>
<evidence type="ECO:0000313" key="10">
    <source>
        <dbReference type="EMBL" id="CAG9134759.1"/>
    </source>
</evidence>
<gene>
    <name evidence="10" type="ORF">PLXY2_LOCUS13010</name>
</gene>
<accession>A0A8S4G3E1</accession>
<dbReference type="EMBL" id="CAJHNJ030000085">
    <property type="protein sequence ID" value="CAG9134759.1"/>
    <property type="molecule type" value="Genomic_DNA"/>
</dbReference>
<keyword evidence="6" id="KW-0832">Ubl conjugation</keyword>